<comment type="caution">
    <text evidence="1">The sequence shown here is derived from an EMBL/GenBank/DDBJ whole genome shotgun (WGS) entry which is preliminary data.</text>
</comment>
<name>A0A318XKI9_9FIRM</name>
<dbReference type="Proteomes" id="UP000248132">
    <property type="component" value="Unassembled WGS sequence"/>
</dbReference>
<sequence>MSVGILTYKEALAELETLMEHSEILTKAELEQLVKRISVVDPIAGSNATTYLYSGRVCDGLSTNDLAKAIGESDGSMARVIDRTPAADFLSDGRYEAAVEAVFKNENPELALPENQSLLKKDVGDYMYDPQNGPWANRSAEFVETAHGNVECIIPDAKSGRVWWETEFPNVMNNPNVKSINGIPKEDLLSTKEYFIKELGFSEEKALNGLRETIIYKSSQDMSLIDIFKGEDGILGADTSKLIGGSRITPPEGTLETRTVSEMMGSLSEAELNAKYPLLNELSQKIGSTDPKVLSETNSIVKTIDQTMGQSSESGLKATYSVLSEAAESVRTAQYLKARGITFKALGAVGALLIAVDCVNMIGEADKAYKAGDTEAGNKIVRDWTLETAGGFATAAAFAEAVAPFALALGTCGGPLGIAGGILLELGAGVVGWMVGSELGHAVSDFIGWLFGEAEGASPPRIDPIIFDLDGDGVETLSVQNGVHFDLDNNGFSEKSGWVGSDDGLLVFDRDGNGTIDAGKEL</sequence>
<dbReference type="OrthoDB" id="9769481at2"/>
<keyword evidence="2" id="KW-1185">Reference proteome</keyword>
<dbReference type="EMBL" id="QKMR01000025">
    <property type="protein sequence ID" value="PYG85604.1"/>
    <property type="molecule type" value="Genomic_DNA"/>
</dbReference>
<dbReference type="AlphaFoldDB" id="A0A318XKI9"/>
<proteinExistence type="predicted"/>
<organism evidence="1 2">
    <name type="scientific">Ruminiclostridium sufflavum DSM 19573</name>
    <dbReference type="NCBI Taxonomy" id="1121337"/>
    <lineage>
        <taxon>Bacteria</taxon>
        <taxon>Bacillati</taxon>
        <taxon>Bacillota</taxon>
        <taxon>Clostridia</taxon>
        <taxon>Eubacteriales</taxon>
        <taxon>Oscillospiraceae</taxon>
        <taxon>Ruminiclostridium</taxon>
    </lineage>
</organism>
<accession>A0A318XKI9</accession>
<dbReference type="PANTHER" id="PTHR39431">
    <property type="entry name" value="FRPA/C-RELATED PROTEIN"/>
    <property type="match status" value="1"/>
</dbReference>
<dbReference type="PANTHER" id="PTHR39431:SF1">
    <property type="entry name" value="FRPA_C-RELATED PROTEIN"/>
    <property type="match status" value="1"/>
</dbReference>
<gene>
    <name evidence="1" type="ORF">LY28_03292</name>
</gene>
<evidence type="ECO:0000313" key="1">
    <source>
        <dbReference type="EMBL" id="PYG85604.1"/>
    </source>
</evidence>
<feature type="non-terminal residue" evidence="1">
    <location>
        <position position="522"/>
    </location>
</feature>
<evidence type="ECO:0000313" key="2">
    <source>
        <dbReference type="Proteomes" id="UP000248132"/>
    </source>
</evidence>
<reference evidence="1 2" key="1">
    <citation type="submission" date="2018-06" db="EMBL/GenBank/DDBJ databases">
        <title>Genomic Encyclopedia of Type Strains, Phase I: the one thousand microbial genomes (KMG-I) project.</title>
        <authorList>
            <person name="Kyrpides N."/>
        </authorList>
    </citation>
    <scope>NUCLEOTIDE SEQUENCE [LARGE SCALE GENOMIC DNA]</scope>
    <source>
        <strain evidence="1 2">DSM 19573</strain>
    </source>
</reference>
<protein>
    <submittedName>
        <fullName evidence="1">Uncharacterized protein</fullName>
    </submittedName>
</protein>
<dbReference type="RefSeq" id="WP_133250204.1">
    <property type="nucleotide sequence ID" value="NZ_QKMR01000025.1"/>
</dbReference>